<dbReference type="RefSeq" id="WP_200590448.1">
    <property type="nucleotide sequence ID" value="NZ_JAEPBG010000001.1"/>
</dbReference>
<dbReference type="InterPro" id="IPR036291">
    <property type="entry name" value="NAD(P)-bd_dom_sf"/>
</dbReference>
<accession>A0A934W051</accession>
<dbReference type="InterPro" id="IPR000683">
    <property type="entry name" value="Gfo/Idh/MocA-like_OxRdtase_N"/>
</dbReference>
<feature type="domain" description="Gfo/Idh/MocA-like oxidoreductase N-terminal" evidence="2">
    <location>
        <begin position="2"/>
        <end position="120"/>
    </location>
</feature>
<sequence length="317" mass="35109">MIRLAIAGIGAIGLRHLAAFAAMRDAEVVCLIDPECERARQAALRFGIVDVCTELDKALKRRDIDAVVLCTPTPLHAAQAAAVLRAGKHVLIEIPMADKLADADMLVRLQRETGLVAMVCHTRRFNHGHQWMHQRLRGGKAKLQHLVAQTWFLRRSNLNALGQQRNWADHLLWHHACHTVDLFHHQTGQPPLRVHAMQGPPHPKLGIAMDMSVQLASPRGVLCTLALSFNNDGPFGSAFRYLCDDGTWVAREDALVDGHDNAVDLSGMEESGNGIALQDREFIAAISERREAVTSVAQVMPAYLTLERLRESLARTH</sequence>
<gene>
    <name evidence="4" type="ORF">JJB74_03755</name>
</gene>
<reference evidence="4" key="1">
    <citation type="submission" date="2021-01" db="EMBL/GenBank/DDBJ databases">
        <title>Genome sequence of strain Noviherbaspirillum sp. DKR-6.</title>
        <authorList>
            <person name="Chaudhary D.K."/>
        </authorList>
    </citation>
    <scope>NUCLEOTIDE SEQUENCE</scope>
    <source>
        <strain evidence="4">DKR-6</strain>
    </source>
</reference>
<dbReference type="Gene3D" id="3.30.360.10">
    <property type="entry name" value="Dihydrodipicolinate Reductase, domain 2"/>
    <property type="match status" value="1"/>
</dbReference>
<dbReference type="Gene3D" id="3.40.50.720">
    <property type="entry name" value="NAD(P)-binding Rossmann-like Domain"/>
    <property type="match status" value="1"/>
</dbReference>
<dbReference type="InterPro" id="IPR050463">
    <property type="entry name" value="Gfo/Idh/MocA_oxidrdct_glycsds"/>
</dbReference>
<keyword evidence="1" id="KW-0560">Oxidoreductase</keyword>
<dbReference type="EMBL" id="JAEPBG010000001">
    <property type="protein sequence ID" value="MBK4733721.1"/>
    <property type="molecule type" value="Genomic_DNA"/>
</dbReference>
<dbReference type="GO" id="GO:0000166">
    <property type="term" value="F:nucleotide binding"/>
    <property type="evidence" value="ECO:0007669"/>
    <property type="project" value="InterPro"/>
</dbReference>
<dbReference type="PANTHER" id="PTHR43818:SF11">
    <property type="entry name" value="BCDNA.GH03377"/>
    <property type="match status" value="1"/>
</dbReference>
<dbReference type="PANTHER" id="PTHR43818">
    <property type="entry name" value="BCDNA.GH03377"/>
    <property type="match status" value="1"/>
</dbReference>
<keyword evidence="5" id="KW-1185">Reference proteome</keyword>
<feature type="domain" description="4-carboxy-2-hydroxymuconate-6-semialdehyde dehydrogenase-like C-terminal" evidence="3">
    <location>
        <begin position="128"/>
        <end position="268"/>
    </location>
</feature>
<dbReference type="Pfam" id="PF01408">
    <property type="entry name" value="GFO_IDH_MocA"/>
    <property type="match status" value="1"/>
</dbReference>
<name>A0A934W051_9BURK</name>
<dbReference type="GO" id="GO:0016491">
    <property type="term" value="F:oxidoreductase activity"/>
    <property type="evidence" value="ECO:0007669"/>
    <property type="project" value="UniProtKB-KW"/>
</dbReference>
<dbReference type="Pfam" id="PF19858">
    <property type="entry name" value="OxRdtase_C"/>
    <property type="match status" value="1"/>
</dbReference>
<comment type="caution">
    <text evidence="4">The sequence shown here is derived from an EMBL/GenBank/DDBJ whole genome shotgun (WGS) entry which is preliminary data.</text>
</comment>
<proteinExistence type="predicted"/>
<evidence type="ECO:0000313" key="5">
    <source>
        <dbReference type="Proteomes" id="UP000622890"/>
    </source>
</evidence>
<organism evidence="4 5">
    <name type="scientific">Noviherbaspirillum pedocola</name>
    <dbReference type="NCBI Taxonomy" id="2801341"/>
    <lineage>
        <taxon>Bacteria</taxon>
        <taxon>Pseudomonadati</taxon>
        <taxon>Pseudomonadota</taxon>
        <taxon>Betaproteobacteria</taxon>
        <taxon>Burkholderiales</taxon>
        <taxon>Oxalobacteraceae</taxon>
        <taxon>Noviherbaspirillum</taxon>
    </lineage>
</organism>
<dbReference type="SUPFAM" id="SSF51735">
    <property type="entry name" value="NAD(P)-binding Rossmann-fold domains"/>
    <property type="match status" value="1"/>
</dbReference>
<dbReference type="SUPFAM" id="SSF55347">
    <property type="entry name" value="Glyceraldehyde-3-phosphate dehydrogenase-like, C-terminal domain"/>
    <property type="match status" value="1"/>
</dbReference>
<evidence type="ECO:0000259" key="3">
    <source>
        <dbReference type="Pfam" id="PF19858"/>
    </source>
</evidence>
<dbReference type="InterPro" id="IPR045560">
    <property type="entry name" value="LigC_C"/>
</dbReference>
<dbReference type="Proteomes" id="UP000622890">
    <property type="component" value="Unassembled WGS sequence"/>
</dbReference>
<protein>
    <submittedName>
        <fullName evidence="4">Gfo/Idh/MocA family oxidoreductase</fullName>
    </submittedName>
</protein>
<evidence type="ECO:0000313" key="4">
    <source>
        <dbReference type="EMBL" id="MBK4733721.1"/>
    </source>
</evidence>
<evidence type="ECO:0000259" key="2">
    <source>
        <dbReference type="Pfam" id="PF01408"/>
    </source>
</evidence>
<evidence type="ECO:0000256" key="1">
    <source>
        <dbReference type="ARBA" id="ARBA00023002"/>
    </source>
</evidence>
<dbReference type="AlphaFoldDB" id="A0A934W051"/>